<comment type="caution">
    <text evidence="1">The sequence shown here is derived from an EMBL/GenBank/DDBJ whole genome shotgun (WGS) entry which is preliminary data.</text>
</comment>
<proteinExistence type="predicted"/>
<keyword evidence="2" id="KW-1185">Reference proteome</keyword>
<sequence length="47" mass="5622">NHLYRKNKVNDGPPLRVIQDDELEEILYGIYSDMMAEYFGIKSIYNR</sequence>
<dbReference type="Proteomes" id="UP000789920">
    <property type="component" value="Unassembled WGS sequence"/>
</dbReference>
<accession>A0ACA9R2S6</accession>
<reference evidence="1" key="1">
    <citation type="submission" date="2021-06" db="EMBL/GenBank/DDBJ databases">
        <authorList>
            <person name="Kallberg Y."/>
            <person name="Tangrot J."/>
            <person name="Rosling A."/>
        </authorList>
    </citation>
    <scope>NUCLEOTIDE SEQUENCE</scope>
    <source>
        <strain evidence="1">MA461A</strain>
    </source>
</reference>
<evidence type="ECO:0000313" key="2">
    <source>
        <dbReference type="Proteomes" id="UP000789920"/>
    </source>
</evidence>
<feature type="non-terminal residue" evidence="1">
    <location>
        <position position="1"/>
    </location>
</feature>
<dbReference type="EMBL" id="CAJVQC010042155">
    <property type="protein sequence ID" value="CAG8774596.1"/>
    <property type="molecule type" value="Genomic_DNA"/>
</dbReference>
<organism evidence="1 2">
    <name type="scientific">Racocetra persica</name>
    <dbReference type="NCBI Taxonomy" id="160502"/>
    <lineage>
        <taxon>Eukaryota</taxon>
        <taxon>Fungi</taxon>
        <taxon>Fungi incertae sedis</taxon>
        <taxon>Mucoromycota</taxon>
        <taxon>Glomeromycotina</taxon>
        <taxon>Glomeromycetes</taxon>
        <taxon>Diversisporales</taxon>
        <taxon>Gigasporaceae</taxon>
        <taxon>Racocetra</taxon>
    </lineage>
</organism>
<gene>
    <name evidence="1" type="ORF">RPERSI_LOCUS16820</name>
</gene>
<name>A0ACA9R2S6_9GLOM</name>
<protein>
    <submittedName>
        <fullName evidence="1">17676_t:CDS:1</fullName>
    </submittedName>
</protein>
<evidence type="ECO:0000313" key="1">
    <source>
        <dbReference type="EMBL" id="CAG8774596.1"/>
    </source>
</evidence>
<feature type="non-terminal residue" evidence="1">
    <location>
        <position position="47"/>
    </location>
</feature>